<evidence type="ECO:0000313" key="2">
    <source>
        <dbReference type="Proteomes" id="UP000297890"/>
    </source>
</evidence>
<reference evidence="1 2" key="1">
    <citation type="journal article" date="2019" name="ISME J.">
        <title>Candidatus Macondimonas diazotrophica, a novel gammaproteobacterial genus dominating crude-oil-contaminated coastal sediments.</title>
        <authorList>
            <person name="Karthikeyan S."/>
            <person name="Konstantinidis K."/>
        </authorList>
    </citation>
    <scope>NUCLEOTIDE SEQUENCE [LARGE SCALE GENOMIC DNA]</scope>
    <source>
        <strain evidence="1 2">KTK01</strain>
    </source>
</reference>
<organism evidence="1 2">
    <name type="scientific">Candidatus Macondimonas diazotrophica</name>
    <dbReference type="NCBI Taxonomy" id="2305248"/>
    <lineage>
        <taxon>Bacteria</taxon>
        <taxon>Pseudomonadati</taxon>
        <taxon>Pseudomonadota</taxon>
        <taxon>Gammaproteobacteria</taxon>
        <taxon>Chromatiales</taxon>
        <taxon>Ectothiorhodospiraceae</taxon>
        <taxon>Candidatus Macondimonas</taxon>
    </lineage>
</organism>
<protein>
    <submittedName>
        <fullName evidence="1">Uncharacterized protein</fullName>
    </submittedName>
</protein>
<comment type="caution">
    <text evidence="1">The sequence shown here is derived from an EMBL/GenBank/DDBJ whole genome shotgun (WGS) entry which is preliminary data.</text>
</comment>
<dbReference type="OrthoDB" id="5372286at2"/>
<sequence>MVMFPLLAIVQPDRVIRYRVREDAFPNGDTAWVVEFKTGLFGKWVTLYPYRDSVCATQHVADLKASLGDKAVVLPLKERRKN</sequence>
<keyword evidence="2" id="KW-1185">Reference proteome</keyword>
<dbReference type="AlphaFoldDB" id="A0A4Z0F7Z1"/>
<accession>A0A4Z0F7Z1</accession>
<name>A0A4Z0F7Z1_9GAMM</name>
<evidence type="ECO:0000313" key="1">
    <source>
        <dbReference type="EMBL" id="TFZ81572.1"/>
    </source>
</evidence>
<dbReference type="EMBL" id="SRIO01000019">
    <property type="protein sequence ID" value="TFZ81572.1"/>
    <property type="molecule type" value="Genomic_DNA"/>
</dbReference>
<dbReference type="Proteomes" id="UP000297890">
    <property type="component" value="Unassembled WGS sequence"/>
</dbReference>
<proteinExistence type="predicted"/>
<gene>
    <name evidence="1" type="ORF">E4680_11765</name>
</gene>
<dbReference type="RefSeq" id="WP_135282616.1">
    <property type="nucleotide sequence ID" value="NZ_SRIO01000019.1"/>
</dbReference>